<evidence type="ECO:0000313" key="2">
    <source>
        <dbReference type="EMBL" id="SMP56907.1"/>
    </source>
</evidence>
<evidence type="ECO:0000256" key="1">
    <source>
        <dbReference type="SAM" id="SignalP"/>
    </source>
</evidence>
<reference evidence="2 3" key="1">
    <citation type="submission" date="2017-05" db="EMBL/GenBank/DDBJ databases">
        <authorList>
            <person name="Varghese N."/>
            <person name="Submissions S."/>
        </authorList>
    </citation>
    <scope>NUCLEOTIDE SEQUENCE [LARGE SCALE GENOMIC DNA]</scope>
    <source>
        <strain evidence="2 3">DSM 25457</strain>
    </source>
</reference>
<dbReference type="EMBL" id="FXUG01000005">
    <property type="protein sequence ID" value="SMP56907.1"/>
    <property type="molecule type" value="Genomic_DNA"/>
</dbReference>
<dbReference type="RefSeq" id="WP_283432690.1">
    <property type="nucleotide sequence ID" value="NZ_FXUG01000005.1"/>
</dbReference>
<dbReference type="InterPro" id="IPR029475">
    <property type="entry name" value="DUF6807"/>
</dbReference>
<dbReference type="Pfam" id="PF14100">
    <property type="entry name" value="DUF6807"/>
    <property type="match status" value="1"/>
</dbReference>
<sequence>MKIYFAVVHAFFFFVVGADVGAEQKVHAAVTASDAVVGFAISEESDGLTITVDGDLFARYVIDQANKPYLWPIHGPTGKSMTRAYPMQDVASEGSEQRDHPHHRGLLFGHENIVKKTGETSSGGDTWHERATFEKQAQNPKTAAQGKRQMATLASIVHRDFTELEATSDHAVVAENCDYVDQSGNRSLTEHRRMVFSVTDAARMIDFQQVFTASDGEVVIDDRKDAGLSIRVPTTMAVVSNEGGHIINSDGLGDGEAWSQAAKWCDYHGPVEGEHLGIAILNHPSSYRFPTRWHVREYGLFTANPFAQRSFDDSLADGAISLQDGEQLTLKHRFIFHQGDAVAGQIEQAWQSYAKEGASNE</sequence>
<gene>
    <name evidence="2" type="ORF">SAMN06265222_105230</name>
</gene>
<feature type="signal peptide" evidence="1">
    <location>
        <begin position="1"/>
        <end position="18"/>
    </location>
</feature>
<evidence type="ECO:0000313" key="3">
    <source>
        <dbReference type="Proteomes" id="UP001158067"/>
    </source>
</evidence>
<proteinExistence type="predicted"/>
<name>A0ABY1Q218_9BACT</name>
<protein>
    <submittedName>
        <fullName evidence="2">Methane oxygenase PmoA</fullName>
    </submittedName>
</protein>
<keyword evidence="1" id="KW-0732">Signal</keyword>
<organism evidence="2 3">
    <name type="scientific">Neorhodopirellula lusitana</name>
    <dbReference type="NCBI Taxonomy" id="445327"/>
    <lineage>
        <taxon>Bacteria</taxon>
        <taxon>Pseudomonadati</taxon>
        <taxon>Planctomycetota</taxon>
        <taxon>Planctomycetia</taxon>
        <taxon>Pirellulales</taxon>
        <taxon>Pirellulaceae</taxon>
        <taxon>Neorhodopirellula</taxon>
    </lineage>
</organism>
<keyword evidence="3" id="KW-1185">Reference proteome</keyword>
<dbReference type="Proteomes" id="UP001158067">
    <property type="component" value="Unassembled WGS sequence"/>
</dbReference>
<accession>A0ABY1Q218</accession>
<comment type="caution">
    <text evidence="2">The sequence shown here is derived from an EMBL/GenBank/DDBJ whole genome shotgun (WGS) entry which is preliminary data.</text>
</comment>
<feature type="chain" id="PRO_5045620872" evidence="1">
    <location>
        <begin position="19"/>
        <end position="361"/>
    </location>
</feature>